<feature type="domain" description="Tubby C-terminal" evidence="3">
    <location>
        <begin position="186"/>
        <end position="394"/>
    </location>
</feature>
<gene>
    <name evidence="4" type="ORF">Bca52824_006589</name>
</gene>
<evidence type="ECO:0000313" key="5">
    <source>
        <dbReference type="Proteomes" id="UP000886595"/>
    </source>
</evidence>
<comment type="caution">
    <text evidence="4">The sequence shown here is derived from an EMBL/GenBank/DDBJ whole genome shotgun (WGS) entry which is preliminary data.</text>
</comment>
<dbReference type="Proteomes" id="UP000886595">
    <property type="component" value="Unassembled WGS sequence"/>
</dbReference>
<name>A0A8X7W696_BRACI</name>
<evidence type="ECO:0000313" key="4">
    <source>
        <dbReference type="EMBL" id="KAG2323861.1"/>
    </source>
</evidence>
<dbReference type="SUPFAM" id="SSF54518">
    <property type="entry name" value="Tubby C-terminal domain-like"/>
    <property type="match status" value="1"/>
</dbReference>
<organism evidence="4 5">
    <name type="scientific">Brassica carinata</name>
    <name type="common">Ethiopian mustard</name>
    <name type="synonym">Abyssinian cabbage</name>
    <dbReference type="NCBI Taxonomy" id="52824"/>
    <lineage>
        <taxon>Eukaryota</taxon>
        <taxon>Viridiplantae</taxon>
        <taxon>Streptophyta</taxon>
        <taxon>Embryophyta</taxon>
        <taxon>Tracheophyta</taxon>
        <taxon>Spermatophyta</taxon>
        <taxon>Magnoliopsida</taxon>
        <taxon>eudicotyledons</taxon>
        <taxon>Gunneridae</taxon>
        <taxon>Pentapetalae</taxon>
        <taxon>rosids</taxon>
        <taxon>malvids</taxon>
        <taxon>Brassicales</taxon>
        <taxon>Brassicaceae</taxon>
        <taxon>Brassiceae</taxon>
        <taxon>Brassica</taxon>
    </lineage>
</organism>
<dbReference type="EMBL" id="JAAMPC010000002">
    <property type="protein sequence ID" value="KAG2323861.1"/>
    <property type="molecule type" value="Genomic_DNA"/>
</dbReference>
<dbReference type="PANTHER" id="PTHR16517:SF131">
    <property type="entry name" value="TUBBY-LIKE PROTEIN 8"/>
    <property type="match status" value="1"/>
</dbReference>
<comment type="similarity">
    <text evidence="1">Belongs to the TUB family.</text>
</comment>
<sequence>MAGSRKENDLLEDDKENVETVSRSVSVKKGEDKENVSPGNSSASVETKKQDPALKSRSMKGDSKFPNEVTNFKSFSTGGRAALKQTSLQVCMQLNSEVDQGMKTWTSVDSEHLKVWEFSDSEAALLPLGLLCLIGLCCVRRYLWMLVNALVSLLKNNHQKAYATVLYIHFIHILQVLDDVFQEGRGRKDRKLAVAYHRRRNGKSVFRIAQNVKGLLCSSDESYVGSMTANLMGSKYYIWDKGVRVGPVGKMVKPLLSAVIFTPTIATWTGSYRRMRALLPKQQPVQKNNNKQVQQASKLPVDWLENKDQVQKLCSRIPHYNKISKQHELDFRDRGRTSLRIQSSVKNFQLTLTENPRQTILQMGRVDRSKYVIDFRYPFSGYQAFCICLASIDSKLCCTV</sequence>
<reference evidence="4 5" key="1">
    <citation type="submission" date="2020-02" db="EMBL/GenBank/DDBJ databases">
        <authorList>
            <person name="Ma Q."/>
            <person name="Huang Y."/>
            <person name="Song X."/>
            <person name="Pei D."/>
        </authorList>
    </citation>
    <scope>NUCLEOTIDE SEQUENCE [LARGE SCALE GENOMIC DNA]</scope>
    <source>
        <strain evidence="4">Sxm20200214</strain>
        <tissue evidence="4">Leaf</tissue>
    </source>
</reference>
<dbReference type="PRINTS" id="PR01573">
    <property type="entry name" value="SUPERTUBBY"/>
</dbReference>
<evidence type="ECO:0000256" key="1">
    <source>
        <dbReference type="ARBA" id="ARBA00007129"/>
    </source>
</evidence>
<feature type="compositionally biased region" description="Basic and acidic residues" evidence="2">
    <location>
        <begin position="46"/>
        <end position="65"/>
    </location>
</feature>
<keyword evidence="5" id="KW-1185">Reference proteome</keyword>
<protein>
    <recommendedName>
        <fullName evidence="3">Tubby C-terminal domain-containing protein</fullName>
    </recommendedName>
</protein>
<dbReference type="PANTHER" id="PTHR16517">
    <property type="entry name" value="TUBBY-RELATED"/>
    <property type="match status" value="1"/>
</dbReference>
<dbReference type="AlphaFoldDB" id="A0A8X7W696"/>
<dbReference type="Pfam" id="PF01167">
    <property type="entry name" value="Tub"/>
    <property type="match status" value="1"/>
</dbReference>
<evidence type="ECO:0000259" key="3">
    <source>
        <dbReference type="Pfam" id="PF01167"/>
    </source>
</evidence>
<dbReference type="Gene3D" id="3.20.90.10">
    <property type="entry name" value="Tubby Protein, Chain A"/>
    <property type="match status" value="1"/>
</dbReference>
<proteinExistence type="inferred from homology"/>
<feature type="region of interest" description="Disordered" evidence="2">
    <location>
        <begin position="1"/>
        <end position="65"/>
    </location>
</feature>
<dbReference type="InterPro" id="IPR000007">
    <property type="entry name" value="Tubby_C"/>
</dbReference>
<evidence type="ECO:0000256" key="2">
    <source>
        <dbReference type="SAM" id="MobiDB-lite"/>
    </source>
</evidence>
<dbReference type="OrthoDB" id="8775810at2759"/>
<accession>A0A8X7W696</accession>
<dbReference type="InterPro" id="IPR025659">
    <property type="entry name" value="Tubby-like_C"/>
</dbReference>